<name>A0ABR0ZTB3_HUSHU</name>
<dbReference type="InterPro" id="IPR025155">
    <property type="entry name" value="WxxW_domain"/>
</dbReference>
<evidence type="ECO:0000259" key="6">
    <source>
        <dbReference type="Pfam" id="PF13330"/>
    </source>
</evidence>
<protein>
    <submittedName>
        <fullName evidence="7">Mucin-2-like</fullName>
    </submittedName>
</protein>
<dbReference type="PANTHER" id="PTHR15031">
    <property type="entry name" value="CARTILAGE INTERMEDIATE LAYER PROTEIN CLIP"/>
    <property type="match status" value="1"/>
</dbReference>
<evidence type="ECO:0000313" key="7">
    <source>
        <dbReference type="EMBL" id="KAK6488042.1"/>
    </source>
</evidence>
<feature type="domain" description="WxxW" evidence="6">
    <location>
        <begin position="142"/>
        <end position="217"/>
    </location>
</feature>
<feature type="compositionally biased region" description="Low complexity" evidence="5">
    <location>
        <begin position="225"/>
        <end position="239"/>
    </location>
</feature>
<keyword evidence="8" id="KW-1185">Reference proteome</keyword>
<dbReference type="PANTHER" id="PTHR15031:SF4">
    <property type="entry name" value="CARTILAGE INTERMEDIATE LAYER PROTEIN 1"/>
    <property type="match status" value="1"/>
</dbReference>
<feature type="compositionally biased region" description="Low complexity" evidence="5">
    <location>
        <begin position="79"/>
        <end position="93"/>
    </location>
</feature>
<evidence type="ECO:0000313" key="8">
    <source>
        <dbReference type="Proteomes" id="UP001369086"/>
    </source>
</evidence>
<feature type="domain" description="WxxW" evidence="6">
    <location>
        <begin position="3"/>
        <end position="71"/>
    </location>
</feature>
<dbReference type="Pfam" id="PF13330">
    <property type="entry name" value="Mucin2_WxxW"/>
    <property type="match status" value="2"/>
</dbReference>
<evidence type="ECO:0000256" key="2">
    <source>
        <dbReference type="ARBA" id="ARBA00022525"/>
    </source>
</evidence>
<keyword evidence="2" id="KW-0964">Secreted</keyword>
<feature type="compositionally biased region" description="Polar residues" evidence="5">
    <location>
        <begin position="144"/>
        <end position="154"/>
    </location>
</feature>
<feature type="region of interest" description="Disordered" evidence="5">
    <location>
        <begin position="225"/>
        <end position="279"/>
    </location>
</feature>
<evidence type="ECO:0000256" key="5">
    <source>
        <dbReference type="SAM" id="MobiDB-lite"/>
    </source>
</evidence>
<keyword evidence="3" id="KW-0732">Signal</keyword>
<feature type="region of interest" description="Disordered" evidence="5">
    <location>
        <begin position="79"/>
        <end position="159"/>
    </location>
</feature>
<sequence length="279" mass="29864">NTMKPTSENDGDFESVNNSTCTNGIENIQCQSTTTGSAVQKVTCDKAKGLMCYNSDQSNGQCNDYKIRICCAAITPSTTMTTRPETTTPHETTTPPPPPPPTTTTTSITTETTTPTITPTTITTPGKVSNSRFREPPCSGRWSEWTNTMKPTSENDGDFESVNNSTCTNGIENIQCQSTTTGSAVQKVTCDKAKGLMCYNSDQSNGQCNDYKIRICCAAITPSTTMTTRPETTTPHETTTPPPPPTTITTTSITTETTTPTVTPTTITTPGKVSNSRFS</sequence>
<feature type="non-terminal residue" evidence="7">
    <location>
        <position position="1"/>
    </location>
</feature>
<keyword evidence="4" id="KW-0325">Glycoprotein</keyword>
<dbReference type="EMBL" id="JAHFZB010000007">
    <property type="protein sequence ID" value="KAK6488042.1"/>
    <property type="molecule type" value="Genomic_DNA"/>
</dbReference>
<gene>
    <name evidence="7" type="ORF">HHUSO_G9386</name>
</gene>
<feature type="compositionally biased region" description="Low complexity" evidence="5">
    <location>
        <begin position="247"/>
        <end position="270"/>
    </location>
</feature>
<comment type="caution">
    <text evidence="7">The sequence shown here is derived from an EMBL/GenBank/DDBJ whole genome shotgun (WGS) entry which is preliminary data.</text>
</comment>
<evidence type="ECO:0000256" key="3">
    <source>
        <dbReference type="ARBA" id="ARBA00022729"/>
    </source>
</evidence>
<dbReference type="InterPro" id="IPR039675">
    <property type="entry name" value="CILP1/CILP2"/>
</dbReference>
<evidence type="ECO:0000256" key="4">
    <source>
        <dbReference type="ARBA" id="ARBA00023180"/>
    </source>
</evidence>
<evidence type="ECO:0000256" key="1">
    <source>
        <dbReference type="ARBA" id="ARBA00004613"/>
    </source>
</evidence>
<feature type="compositionally biased region" description="Low complexity" evidence="5">
    <location>
        <begin position="103"/>
        <end position="125"/>
    </location>
</feature>
<organism evidence="7 8">
    <name type="scientific">Huso huso</name>
    <name type="common">Beluga</name>
    <name type="synonym">Acipenser huso</name>
    <dbReference type="NCBI Taxonomy" id="61971"/>
    <lineage>
        <taxon>Eukaryota</taxon>
        <taxon>Metazoa</taxon>
        <taxon>Chordata</taxon>
        <taxon>Craniata</taxon>
        <taxon>Vertebrata</taxon>
        <taxon>Euteleostomi</taxon>
        <taxon>Actinopterygii</taxon>
        <taxon>Chondrostei</taxon>
        <taxon>Acipenseriformes</taxon>
        <taxon>Acipenseridae</taxon>
        <taxon>Huso</taxon>
    </lineage>
</organism>
<accession>A0ABR0ZTB3</accession>
<proteinExistence type="predicted"/>
<dbReference type="Proteomes" id="UP001369086">
    <property type="component" value="Unassembled WGS sequence"/>
</dbReference>
<reference evidence="7 8" key="1">
    <citation type="submission" date="2021-05" db="EMBL/GenBank/DDBJ databases">
        <authorList>
            <person name="Zahm M."/>
            <person name="Klopp C."/>
            <person name="Cabau C."/>
            <person name="Kuhl H."/>
            <person name="Suciu R."/>
            <person name="Ciorpac M."/>
            <person name="Holostenco D."/>
            <person name="Gessner J."/>
            <person name="Wuertz S."/>
            <person name="Hohne C."/>
            <person name="Stock M."/>
            <person name="Gislard M."/>
            <person name="Lluch J."/>
            <person name="Milhes M."/>
            <person name="Lampietro C."/>
            <person name="Lopez Roques C."/>
            <person name="Donnadieu C."/>
            <person name="Du K."/>
            <person name="Schartl M."/>
            <person name="Guiguen Y."/>
        </authorList>
    </citation>
    <scope>NUCLEOTIDE SEQUENCE [LARGE SCALE GENOMIC DNA]</scope>
    <source>
        <strain evidence="7">Hh-F2</strain>
        <tissue evidence="7">Blood</tissue>
    </source>
</reference>
<comment type="subcellular location">
    <subcellularLocation>
        <location evidence="1">Secreted</location>
    </subcellularLocation>
</comment>